<protein>
    <submittedName>
        <fullName evidence="1">Uncharacterized protein</fullName>
    </submittedName>
</protein>
<reference evidence="1" key="1">
    <citation type="submission" date="2023-02" db="EMBL/GenBank/DDBJ databases">
        <title>Actinokineospora globicatena NBRC 15670.</title>
        <authorList>
            <person name="Ichikawa N."/>
            <person name="Sato H."/>
            <person name="Tonouchi N."/>
        </authorList>
    </citation>
    <scope>NUCLEOTIDE SEQUENCE</scope>
    <source>
        <strain evidence="1">NBRC 15670</strain>
    </source>
</reference>
<accession>A0A9W6V7F8</accession>
<dbReference type="AlphaFoldDB" id="A0A9W6V7F8"/>
<dbReference type="EMBL" id="BSSD01000002">
    <property type="protein sequence ID" value="GLW91322.1"/>
    <property type="molecule type" value="Genomic_DNA"/>
</dbReference>
<proteinExistence type="predicted"/>
<organism evidence="1 2">
    <name type="scientific">Actinokineospora globicatena</name>
    <dbReference type="NCBI Taxonomy" id="103729"/>
    <lineage>
        <taxon>Bacteria</taxon>
        <taxon>Bacillati</taxon>
        <taxon>Actinomycetota</taxon>
        <taxon>Actinomycetes</taxon>
        <taxon>Pseudonocardiales</taxon>
        <taxon>Pseudonocardiaceae</taxon>
        <taxon>Actinokineospora</taxon>
    </lineage>
</organism>
<sequence length="450" mass="46799">MNRAAGKGFGTAMIMGRPHAPSVLVAVGGLAEFGRLRDVVFAVGADADVTVRWSAVGGAPAVEQALRAAGVATVPWSRADGFDLVLACHTTGEVPGLVVTITDADDIPVAVGVSTEDDRAAAEASIPGAAGRTFVMGDPTWARVLAVADRRAEFRQVLGVPDNVALVALGCARPDAVALVLSRLPYDEYRVATLVPGGDVGVGGLIAVSPESDWIAALIAADVVIGDPGPVLRYARGLGRTVLPSTVVDEDVLSAVLATESTVESMPAVSPGSARDRIRGLLGLPIATSPVALRPFGPLLSVARPATAFLLSTVESSGVISVTRVPHAPGRRTHEDILVVDQSDPDPALLANAEIVTHTRTDSPAAWVESTITQSHSALAAARSPEGHAHYTWYTGETWTTAPHPFPLVPIAAALYHHLVEHDTTPHSITLPLRLGPRVEQLTFTPIAPQ</sequence>
<evidence type="ECO:0000313" key="1">
    <source>
        <dbReference type="EMBL" id="GLW91322.1"/>
    </source>
</evidence>
<evidence type="ECO:0000313" key="2">
    <source>
        <dbReference type="Proteomes" id="UP001165042"/>
    </source>
</evidence>
<gene>
    <name evidence="1" type="ORF">Aglo03_21380</name>
</gene>
<dbReference type="Proteomes" id="UP001165042">
    <property type="component" value="Unassembled WGS sequence"/>
</dbReference>
<keyword evidence="2" id="KW-1185">Reference proteome</keyword>
<name>A0A9W6V7F8_9PSEU</name>
<comment type="caution">
    <text evidence="1">The sequence shown here is derived from an EMBL/GenBank/DDBJ whole genome shotgun (WGS) entry which is preliminary data.</text>
</comment>